<keyword evidence="3" id="KW-1185">Reference proteome</keyword>
<reference evidence="2 3" key="1">
    <citation type="journal article" date="2024" name="J Genomics">
        <title>Draft genome sequencing and assembly of Favolaschia claudopus CIRM-BRFM 2984 isolated from oak limbs.</title>
        <authorList>
            <person name="Navarro D."/>
            <person name="Drula E."/>
            <person name="Chaduli D."/>
            <person name="Cazenave R."/>
            <person name="Ahrendt S."/>
            <person name="Wang J."/>
            <person name="Lipzen A."/>
            <person name="Daum C."/>
            <person name="Barry K."/>
            <person name="Grigoriev I.V."/>
            <person name="Favel A."/>
            <person name="Rosso M.N."/>
            <person name="Martin F."/>
        </authorList>
    </citation>
    <scope>NUCLEOTIDE SEQUENCE [LARGE SCALE GENOMIC DNA]</scope>
    <source>
        <strain evidence="2 3">CIRM-BRFM 2984</strain>
    </source>
</reference>
<comment type="caution">
    <text evidence="2">The sequence shown here is derived from an EMBL/GenBank/DDBJ whole genome shotgun (WGS) entry which is preliminary data.</text>
</comment>
<accession>A0AAW0B0Q8</accession>
<sequence length="384" mass="42876">MSADSSRHFALVLLQPTSSSFLPPSPLHHDLYPTDLQPDAPSSFAAPPLAKSAPTTLPNGDEGDDAPKVKSRQPVKNFPTGSNFRSDLNACSSVCSAQRRRLFLFACLRGSPQWCLFWAVKERLDGSMQIARIPTAQTLTTTQAIPPPTLQPRHNTLTSYTYPSPPLFPNLGAQPLNVSGRCDFNDQLLCILTSHRLPYTPYETFDRLLGQVTAIFRTWDDLMKEFTNVIIARLRDRLGTARNANEMFRVFSKFNALFVRPKFGEVTDWGSRFAVLTQATVYMVKYYKSGHAAVSAFAEHPAVKGIAYTKHYARTQVRWNVSYAVVEEELRRQNSATIDFALCLGATSSERLAGRTKGKPASSPLDKKDEVVANVIWRFLELRG</sequence>
<protein>
    <submittedName>
        <fullName evidence="2">Uncharacterized protein</fullName>
    </submittedName>
</protein>
<organism evidence="2 3">
    <name type="scientific">Favolaschia claudopus</name>
    <dbReference type="NCBI Taxonomy" id="2862362"/>
    <lineage>
        <taxon>Eukaryota</taxon>
        <taxon>Fungi</taxon>
        <taxon>Dikarya</taxon>
        <taxon>Basidiomycota</taxon>
        <taxon>Agaricomycotina</taxon>
        <taxon>Agaricomycetes</taxon>
        <taxon>Agaricomycetidae</taxon>
        <taxon>Agaricales</taxon>
        <taxon>Marasmiineae</taxon>
        <taxon>Mycenaceae</taxon>
        <taxon>Favolaschia</taxon>
    </lineage>
</organism>
<dbReference type="AlphaFoldDB" id="A0AAW0B0Q8"/>
<evidence type="ECO:0000313" key="3">
    <source>
        <dbReference type="Proteomes" id="UP001362999"/>
    </source>
</evidence>
<evidence type="ECO:0000256" key="1">
    <source>
        <dbReference type="SAM" id="MobiDB-lite"/>
    </source>
</evidence>
<name>A0AAW0B0Q8_9AGAR</name>
<proteinExistence type="predicted"/>
<dbReference type="EMBL" id="JAWWNJ010000043">
    <property type="protein sequence ID" value="KAK7019538.1"/>
    <property type="molecule type" value="Genomic_DNA"/>
</dbReference>
<dbReference type="Proteomes" id="UP001362999">
    <property type="component" value="Unassembled WGS sequence"/>
</dbReference>
<gene>
    <name evidence="2" type="ORF">R3P38DRAFT_3553475</name>
</gene>
<evidence type="ECO:0000313" key="2">
    <source>
        <dbReference type="EMBL" id="KAK7019538.1"/>
    </source>
</evidence>
<feature type="region of interest" description="Disordered" evidence="1">
    <location>
        <begin position="18"/>
        <end position="78"/>
    </location>
</feature>